<keyword evidence="1" id="KW-0001">2Fe-2S</keyword>
<keyword evidence="2" id="KW-0479">Metal-binding</keyword>
<evidence type="ECO:0000256" key="1">
    <source>
        <dbReference type="ARBA" id="ARBA00022714"/>
    </source>
</evidence>
<feature type="domain" description="Iron-binding zinc finger CDGSH type" evidence="5">
    <location>
        <begin position="25"/>
        <end position="62"/>
    </location>
</feature>
<reference evidence="6" key="1">
    <citation type="submission" date="2018-05" db="EMBL/GenBank/DDBJ databases">
        <authorList>
            <person name="Lanie J.A."/>
            <person name="Ng W.-L."/>
            <person name="Kazmierczak K.M."/>
            <person name="Andrzejewski T.M."/>
            <person name="Davidsen T.M."/>
            <person name="Wayne K.J."/>
            <person name="Tettelin H."/>
            <person name="Glass J.I."/>
            <person name="Rusch D."/>
            <person name="Podicherti R."/>
            <person name="Tsui H.-C.T."/>
            <person name="Winkler M.E."/>
        </authorList>
    </citation>
    <scope>NUCLEOTIDE SEQUENCE</scope>
</reference>
<dbReference type="GO" id="GO:0046872">
    <property type="term" value="F:metal ion binding"/>
    <property type="evidence" value="ECO:0007669"/>
    <property type="project" value="UniProtKB-KW"/>
</dbReference>
<dbReference type="Gene3D" id="3.40.5.90">
    <property type="entry name" value="CDGSH iron-sulfur domain, mitoNEET-type"/>
    <property type="match status" value="1"/>
</dbReference>
<evidence type="ECO:0000256" key="2">
    <source>
        <dbReference type="ARBA" id="ARBA00022723"/>
    </source>
</evidence>
<proteinExistence type="predicted"/>
<dbReference type="GO" id="GO:0051537">
    <property type="term" value="F:2 iron, 2 sulfur cluster binding"/>
    <property type="evidence" value="ECO:0007669"/>
    <property type="project" value="UniProtKB-KW"/>
</dbReference>
<protein>
    <recommendedName>
        <fullName evidence="5">Iron-binding zinc finger CDGSH type domain-containing protein</fullName>
    </recommendedName>
</protein>
<sequence>MAGVNIEIRENGPLRVTGPITITDKDGKEYSIPEGQWVSMCRCGLSENKPFCDAAHRDQGFQAESVAK</sequence>
<evidence type="ECO:0000313" key="6">
    <source>
        <dbReference type="EMBL" id="SUZ49057.1"/>
    </source>
</evidence>
<keyword evidence="4" id="KW-0411">Iron-sulfur</keyword>
<dbReference type="InterPro" id="IPR018967">
    <property type="entry name" value="FeS-contain_CDGSH-typ"/>
</dbReference>
<dbReference type="AlphaFoldDB" id="A0A381N3F8"/>
<dbReference type="GO" id="GO:0005737">
    <property type="term" value="C:cytoplasm"/>
    <property type="evidence" value="ECO:0007669"/>
    <property type="project" value="UniProtKB-ARBA"/>
</dbReference>
<gene>
    <name evidence="6" type="ORF">METZ01_LOCUS1911</name>
</gene>
<evidence type="ECO:0000256" key="4">
    <source>
        <dbReference type="ARBA" id="ARBA00023014"/>
    </source>
</evidence>
<evidence type="ECO:0000259" key="5">
    <source>
        <dbReference type="SMART" id="SM00704"/>
    </source>
</evidence>
<accession>A0A381N3F8</accession>
<evidence type="ECO:0000256" key="3">
    <source>
        <dbReference type="ARBA" id="ARBA00023004"/>
    </source>
</evidence>
<keyword evidence="3" id="KW-0408">Iron</keyword>
<dbReference type="InterPro" id="IPR042216">
    <property type="entry name" value="MitoNEET_CISD"/>
</dbReference>
<dbReference type="Pfam" id="PF09360">
    <property type="entry name" value="zf-CDGSH"/>
    <property type="match status" value="1"/>
</dbReference>
<dbReference type="SMART" id="SM00704">
    <property type="entry name" value="ZnF_CDGSH"/>
    <property type="match status" value="1"/>
</dbReference>
<organism evidence="6">
    <name type="scientific">marine metagenome</name>
    <dbReference type="NCBI Taxonomy" id="408172"/>
    <lineage>
        <taxon>unclassified sequences</taxon>
        <taxon>metagenomes</taxon>
        <taxon>ecological metagenomes</taxon>
    </lineage>
</organism>
<name>A0A381N3F8_9ZZZZ</name>
<dbReference type="EMBL" id="UINC01000100">
    <property type="protein sequence ID" value="SUZ49057.1"/>
    <property type="molecule type" value="Genomic_DNA"/>
</dbReference>